<proteinExistence type="predicted"/>
<feature type="chain" id="PRO_5032492817" description="Lipoprotein" evidence="1">
    <location>
        <begin position="21"/>
        <end position="111"/>
    </location>
</feature>
<feature type="signal peptide" evidence="1">
    <location>
        <begin position="1"/>
        <end position="20"/>
    </location>
</feature>
<evidence type="ECO:0000313" key="3">
    <source>
        <dbReference type="Proteomes" id="UP000593580"/>
    </source>
</evidence>
<sequence>MKKNFILTLSFLLTTLLFTACSTTSTGDGDVKTANYVHFKAMPLKEVHARIVEAGEEDGWRMTEFKENELIAEKTDNGNTKAVTIDFAENYVNLTPHDSDLEDAIEDKLGL</sequence>
<gene>
    <name evidence="2" type="ORF">FM071_03495</name>
</gene>
<evidence type="ECO:0000313" key="2">
    <source>
        <dbReference type="EMBL" id="QOP45390.1"/>
    </source>
</evidence>
<reference evidence="2 3" key="1">
    <citation type="submission" date="2019-07" db="EMBL/GenBank/DDBJ databases">
        <title>Sulfurimonas paralvinellae sp. nov., a novel mesophilic, hydrogen- and sulfur-oxidizing chemolithoautotroph within the Epsilonproteo- bacteria isolated from a deep-sea hydrothermal vent polychaete nest, reclassification of Thiomicrospira denitrificans as Sulfurimonas denitrificans comb. nov. and emended description of the genus Sulfurimonas.</title>
        <authorList>
            <person name="Wang S."/>
            <person name="Jiang L."/>
            <person name="Shao Z."/>
        </authorList>
    </citation>
    <scope>NUCLEOTIDE SEQUENCE [LARGE SCALE GENOMIC DNA]</scope>
    <source>
        <strain evidence="2 3">GO25</strain>
    </source>
</reference>
<dbReference type="Proteomes" id="UP000593580">
    <property type="component" value="Chromosome"/>
</dbReference>
<keyword evidence="3" id="KW-1185">Reference proteome</keyword>
<accession>A0A7M1B6U3</accession>
<organism evidence="2 3">
    <name type="scientific">Sulfurimonas paralvinellae</name>
    <dbReference type="NCBI Taxonomy" id="317658"/>
    <lineage>
        <taxon>Bacteria</taxon>
        <taxon>Pseudomonadati</taxon>
        <taxon>Campylobacterota</taxon>
        <taxon>Epsilonproteobacteria</taxon>
        <taxon>Campylobacterales</taxon>
        <taxon>Sulfurimonadaceae</taxon>
        <taxon>Sulfurimonas</taxon>
    </lineage>
</organism>
<dbReference type="PROSITE" id="PS51257">
    <property type="entry name" value="PROKAR_LIPOPROTEIN"/>
    <property type="match status" value="1"/>
</dbReference>
<protein>
    <recommendedName>
        <fullName evidence="4">Lipoprotein</fullName>
    </recommendedName>
</protein>
<dbReference type="EMBL" id="CP041406">
    <property type="protein sequence ID" value="QOP45390.1"/>
    <property type="molecule type" value="Genomic_DNA"/>
</dbReference>
<dbReference type="AlphaFoldDB" id="A0A7M1B6U3"/>
<dbReference type="RefSeq" id="WP_193111635.1">
    <property type="nucleotide sequence ID" value="NZ_CP041406.1"/>
</dbReference>
<evidence type="ECO:0008006" key="4">
    <source>
        <dbReference type="Google" id="ProtNLM"/>
    </source>
</evidence>
<keyword evidence="1" id="KW-0732">Signal</keyword>
<dbReference type="KEGG" id="spal:FM071_03495"/>
<evidence type="ECO:0000256" key="1">
    <source>
        <dbReference type="SAM" id="SignalP"/>
    </source>
</evidence>
<name>A0A7M1B6U3_9BACT</name>